<evidence type="ECO:0000313" key="3">
    <source>
        <dbReference type="EMBL" id="GEL57954.1"/>
    </source>
</evidence>
<keyword evidence="5" id="KW-1185">Reference proteome</keyword>
<accession>A0A6N3SLQ3</accession>
<accession>A0A0D6N559</accession>
<evidence type="ECO:0000313" key="2">
    <source>
        <dbReference type="EMBL" id="GAN61152.1"/>
    </source>
</evidence>
<sequence length="228" mass="25000">MTSDPHPKEANQSIEDVLASIRNTLQQERAVDGAQEPSHDDDEDDMLVLSPAMQEEVAQQPQSSMPDIGQKQISGHGTHLGSINQQQGSPAETLGHSAAVAHQNSASAPSDDQDDETEPNFPVVHAKQTDLTKKAKPMSDSLPIPLSEEAISDTSSSFAVLQKTLQEKYLKDYEERKVAVTNEGSLTVEDIVRQEVRAFLKKWLNANLPTIVQAAVREEVERLTQRGI</sequence>
<dbReference type="STRING" id="1231339.Abci_018_022"/>
<organism evidence="2 4">
    <name type="scientific">Acetobacter cibinongensis</name>
    <dbReference type="NCBI Taxonomy" id="146475"/>
    <lineage>
        <taxon>Bacteria</taxon>
        <taxon>Pseudomonadati</taxon>
        <taxon>Pseudomonadota</taxon>
        <taxon>Alphaproteobacteria</taxon>
        <taxon>Acetobacterales</taxon>
        <taxon>Acetobacteraceae</taxon>
        <taxon>Acetobacter</taxon>
    </lineage>
</organism>
<dbReference type="RefSeq" id="WP_048839213.1">
    <property type="nucleotide sequence ID" value="NZ_BAMV01000018.1"/>
</dbReference>
<evidence type="ECO:0000313" key="4">
    <source>
        <dbReference type="Proteomes" id="UP000032671"/>
    </source>
</evidence>
<comment type="caution">
    <text evidence="2">The sequence shown here is derived from an EMBL/GenBank/DDBJ whole genome shotgun (WGS) entry which is preliminary data.</text>
</comment>
<dbReference type="InterPro" id="IPR019632">
    <property type="entry name" value="DUF2497"/>
</dbReference>
<proteinExistence type="predicted"/>
<dbReference type="Pfam" id="PF10691">
    <property type="entry name" value="DUF2497"/>
    <property type="match status" value="1"/>
</dbReference>
<feature type="compositionally biased region" description="Polar residues" evidence="1">
    <location>
        <begin position="57"/>
        <end position="90"/>
    </location>
</feature>
<reference evidence="3 5" key="2">
    <citation type="submission" date="2019-07" db="EMBL/GenBank/DDBJ databases">
        <title>Whole genome shotgun sequence of Acetobacter cibinongensis NBRC 16605.</title>
        <authorList>
            <person name="Hosoyama A."/>
            <person name="Uohara A."/>
            <person name="Ohji S."/>
            <person name="Ichikawa N."/>
        </authorList>
    </citation>
    <scope>NUCLEOTIDE SEQUENCE [LARGE SCALE GENOMIC DNA]</scope>
    <source>
        <strain evidence="3 5">NBRC 16605</strain>
    </source>
</reference>
<evidence type="ECO:0000256" key="1">
    <source>
        <dbReference type="SAM" id="MobiDB-lite"/>
    </source>
</evidence>
<evidence type="ECO:0000313" key="5">
    <source>
        <dbReference type="Proteomes" id="UP000321891"/>
    </source>
</evidence>
<evidence type="ECO:0008006" key="6">
    <source>
        <dbReference type="Google" id="ProtNLM"/>
    </source>
</evidence>
<feature type="region of interest" description="Disordered" evidence="1">
    <location>
        <begin position="23"/>
        <end position="120"/>
    </location>
</feature>
<gene>
    <name evidence="2" type="ORF">Abci_018_022</name>
    <name evidence="3" type="ORF">ACI01nite_05560</name>
</gene>
<dbReference type="EMBL" id="BAMV01000018">
    <property type="protein sequence ID" value="GAN61152.1"/>
    <property type="molecule type" value="Genomic_DNA"/>
</dbReference>
<reference evidence="2 4" key="1">
    <citation type="submission" date="2012-11" db="EMBL/GenBank/DDBJ databases">
        <title>Whole genome sequence of Acetobacter cibinongensis 4H-1.</title>
        <authorList>
            <person name="Azuma Y."/>
            <person name="Higashiura N."/>
            <person name="Hirakawa H."/>
            <person name="Matsushita K."/>
        </authorList>
    </citation>
    <scope>NUCLEOTIDE SEQUENCE [LARGE SCALE GENOMIC DNA]</scope>
    <source>
        <strain evidence="2 4">4H-1</strain>
    </source>
</reference>
<dbReference type="Proteomes" id="UP000321891">
    <property type="component" value="Unassembled WGS sequence"/>
</dbReference>
<dbReference type="Proteomes" id="UP000032671">
    <property type="component" value="Unassembled WGS sequence"/>
</dbReference>
<name>A0A0D6N559_9PROT</name>
<protein>
    <recommendedName>
        <fullName evidence="6">DUF2497 domain-containing protein</fullName>
    </recommendedName>
</protein>
<dbReference type="AlphaFoldDB" id="A0A0D6N559"/>
<dbReference type="EMBL" id="BJVU01000001">
    <property type="protein sequence ID" value="GEL57954.1"/>
    <property type="molecule type" value="Genomic_DNA"/>
</dbReference>